<evidence type="ECO:0000256" key="2">
    <source>
        <dbReference type="ARBA" id="ARBA00006555"/>
    </source>
</evidence>
<dbReference type="InterPro" id="IPR051045">
    <property type="entry name" value="TonB-dependent_transducer"/>
</dbReference>
<comment type="subcellular location">
    <subcellularLocation>
        <location evidence="1">Cell inner membrane</location>
        <topology evidence="1">Single-pass membrane protein</topology>
        <orientation evidence="1">Periplasmic side</orientation>
    </subcellularLocation>
</comment>
<evidence type="ECO:0000256" key="1">
    <source>
        <dbReference type="ARBA" id="ARBA00004383"/>
    </source>
</evidence>
<keyword evidence="9 11" id="KW-0472">Membrane</keyword>
<evidence type="ECO:0000256" key="11">
    <source>
        <dbReference type="SAM" id="Phobius"/>
    </source>
</evidence>
<feature type="domain" description="TonB C-terminal" evidence="12">
    <location>
        <begin position="180"/>
        <end position="271"/>
    </location>
</feature>
<evidence type="ECO:0000259" key="12">
    <source>
        <dbReference type="PROSITE" id="PS52015"/>
    </source>
</evidence>
<evidence type="ECO:0000313" key="13">
    <source>
        <dbReference type="EMBL" id="MDR7154787.1"/>
    </source>
</evidence>
<keyword evidence="6 11" id="KW-0812">Transmembrane</keyword>
<name>A0ABU1X151_SPHXE</name>
<feature type="region of interest" description="Disordered" evidence="10">
    <location>
        <begin position="95"/>
        <end position="177"/>
    </location>
</feature>
<keyword evidence="8 11" id="KW-1133">Transmembrane helix</keyword>
<dbReference type="InterPro" id="IPR006260">
    <property type="entry name" value="TonB/TolA_C"/>
</dbReference>
<dbReference type="Gene3D" id="3.30.1150.10">
    <property type="match status" value="1"/>
</dbReference>
<evidence type="ECO:0000256" key="4">
    <source>
        <dbReference type="ARBA" id="ARBA00022475"/>
    </source>
</evidence>
<dbReference type="Proteomes" id="UP001267638">
    <property type="component" value="Unassembled WGS sequence"/>
</dbReference>
<evidence type="ECO:0000256" key="3">
    <source>
        <dbReference type="ARBA" id="ARBA00022448"/>
    </source>
</evidence>
<evidence type="ECO:0000256" key="10">
    <source>
        <dbReference type="SAM" id="MobiDB-lite"/>
    </source>
</evidence>
<dbReference type="EMBL" id="JAVDWV010000006">
    <property type="protein sequence ID" value="MDR7154787.1"/>
    <property type="molecule type" value="Genomic_DNA"/>
</dbReference>
<proteinExistence type="inferred from homology"/>
<dbReference type="PROSITE" id="PS52015">
    <property type="entry name" value="TONB_CTD"/>
    <property type="match status" value="1"/>
</dbReference>
<keyword evidence="5" id="KW-0997">Cell inner membrane</keyword>
<protein>
    <submittedName>
        <fullName evidence="13">Protein TonB</fullName>
    </submittedName>
</protein>
<evidence type="ECO:0000256" key="6">
    <source>
        <dbReference type="ARBA" id="ARBA00022692"/>
    </source>
</evidence>
<dbReference type="PANTHER" id="PTHR33446">
    <property type="entry name" value="PROTEIN TONB-RELATED"/>
    <property type="match status" value="1"/>
</dbReference>
<keyword evidence="4" id="KW-1003">Cell membrane</keyword>
<evidence type="ECO:0000256" key="9">
    <source>
        <dbReference type="ARBA" id="ARBA00023136"/>
    </source>
</evidence>
<feature type="transmembrane region" description="Helical" evidence="11">
    <location>
        <begin position="57"/>
        <end position="78"/>
    </location>
</feature>
<evidence type="ECO:0000256" key="5">
    <source>
        <dbReference type="ARBA" id="ARBA00022519"/>
    </source>
</evidence>
<dbReference type="SUPFAM" id="SSF74653">
    <property type="entry name" value="TolA/TonB C-terminal domain"/>
    <property type="match status" value="1"/>
</dbReference>
<gene>
    <name evidence="13" type="ORF">J2W40_001602</name>
</gene>
<sequence length="271" mass="29314">MNSIMFDIADDEETVTQDSASAAGQITEPGFSPAATIEPWKPATRYSDQPMSLKTRLFGMGGTGGITLLIAGGALFTWTTYQAVQKPATLSVFDVAPPAAPPEPAREIPPGPEEVEKDQDMPDTVPPQIEPPEIRVPSTNPLPVPVWKPVPDPAPPAKETTAPETQPAPPAPQMSSGQPTWEVLVLGALNKVKRYPREASFRRQQGVPYIRFVMNRNGEVLSVRLERSSGVRALDNEALALPKRAAPLPKPPKEVAGDTVELVVPVEFFMR</sequence>
<evidence type="ECO:0000256" key="7">
    <source>
        <dbReference type="ARBA" id="ARBA00022927"/>
    </source>
</evidence>
<dbReference type="InterPro" id="IPR037682">
    <property type="entry name" value="TonB_C"/>
</dbReference>
<evidence type="ECO:0000313" key="14">
    <source>
        <dbReference type="Proteomes" id="UP001267638"/>
    </source>
</evidence>
<comment type="similarity">
    <text evidence="2">Belongs to the TonB family.</text>
</comment>
<dbReference type="NCBIfam" id="TIGR01352">
    <property type="entry name" value="tonB_Cterm"/>
    <property type="match status" value="1"/>
</dbReference>
<reference evidence="13 14" key="1">
    <citation type="submission" date="2023-07" db="EMBL/GenBank/DDBJ databases">
        <title>Sorghum-associated microbial communities from plants grown in Nebraska, USA.</title>
        <authorList>
            <person name="Schachtman D."/>
        </authorList>
    </citation>
    <scope>NUCLEOTIDE SEQUENCE [LARGE SCALE GENOMIC DNA]</scope>
    <source>
        <strain evidence="13 14">4256</strain>
    </source>
</reference>
<evidence type="ECO:0000256" key="8">
    <source>
        <dbReference type="ARBA" id="ARBA00022989"/>
    </source>
</evidence>
<feature type="compositionally biased region" description="Pro residues" evidence="10">
    <location>
        <begin position="140"/>
        <end position="156"/>
    </location>
</feature>
<keyword evidence="14" id="KW-1185">Reference proteome</keyword>
<comment type="caution">
    <text evidence="13">The sequence shown here is derived from an EMBL/GenBank/DDBJ whole genome shotgun (WGS) entry which is preliminary data.</text>
</comment>
<feature type="compositionally biased region" description="Pro residues" evidence="10">
    <location>
        <begin position="98"/>
        <end position="112"/>
    </location>
</feature>
<keyword evidence="7" id="KW-0653">Protein transport</keyword>
<accession>A0ABU1X151</accession>
<dbReference type="Pfam" id="PF03544">
    <property type="entry name" value="TonB_C"/>
    <property type="match status" value="1"/>
</dbReference>
<organism evidence="13 14">
    <name type="scientific">Sphingobium xenophagum</name>
    <dbReference type="NCBI Taxonomy" id="121428"/>
    <lineage>
        <taxon>Bacteria</taxon>
        <taxon>Pseudomonadati</taxon>
        <taxon>Pseudomonadota</taxon>
        <taxon>Alphaproteobacteria</taxon>
        <taxon>Sphingomonadales</taxon>
        <taxon>Sphingomonadaceae</taxon>
        <taxon>Sphingobium</taxon>
    </lineage>
</organism>
<keyword evidence="3" id="KW-0813">Transport</keyword>